<dbReference type="Pfam" id="PF13377">
    <property type="entry name" value="Peripla_BP_3"/>
    <property type="match status" value="1"/>
</dbReference>
<dbReference type="SUPFAM" id="SSF53822">
    <property type="entry name" value="Periplasmic binding protein-like I"/>
    <property type="match status" value="1"/>
</dbReference>
<dbReference type="InterPro" id="IPR046335">
    <property type="entry name" value="LacI/GalR-like_sensor"/>
</dbReference>
<keyword evidence="2" id="KW-0238">DNA-binding</keyword>
<dbReference type="InterPro" id="IPR010982">
    <property type="entry name" value="Lambda_DNA-bd_dom_sf"/>
</dbReference>
<feature type="domain" description="HTH lacI-type" evidence="5">
    <location>
        <begin position="1"/>
        <end position="43"/>
    </location>
</feature>
<keyword evidence="1" id="KW-0805">Transcription regulation</keyword>
<evidence type="ECO:0000313" key="7">
    <source>
        <dbReference type="Proteomes" id="UP000284543"/>
    </source>
</evidence>
<dbReference type="PANTHER" id="PTHR30146:SF109">
    <property type="entry name" value="HTH-TYPE TRANSCRIPTIONAL REGULATOR GALS"/>
    <property type="match status" value="1"/>
</dbReference>
<reference evidence="6 7" key="1">
    <citation type="submission" date="2018-08" db="EMBL/GenBank/DDBJ databases">
        <title>A genome reference for cultivated species of the human gut microbiota.</title>
        <authorList>
            <person name="Zou Y."/>
            <person name="Xue W."/>
            <person name="Luo G."/>
        </authorList>
    </citation>
    <scope>NUCLEOTIDE SEQUENCE [LARGE SCALE GENOMIC DNA]</scope>
    <source>
        <strain evidence="6 7">AF14-18</strain>
    </source>
</reference>
<organism evidence="6 7">
    <name type="scientific">Enterocloster bolteae</name>
    <dbReference type="NCBI Taxonomy" id="208479"/>
    <lineage>
        <taxon>Bacteria</taxon>
        <taxon>Bacillati</taxon>
        <taxon>Bacillota</taxon>
        <taxon>Clostridia</taxon>
        <taxon>Lachnospirales</taxon>
        <taxon>Lachnospiraceae</taxon>
        <taxon>Enterocloster</taxon>
    </lineage>
</organism>
<dbReference type="GO" id="GO:0000976">
    <property type="term" value="F:transcription cis-regulatory region binding"/>
    <property type="evidence" value="ECO:0007669"/>
    <property type="project" value="TreeGrafter"/>
</dbReference>
<feature type="region of interest" description="Disordered" evidence="4">
    <location>
        <begin position="313"/>
        <end position="346"/>
    </location>
</feature>
<evidence type="ECO:0000259" key="5">
    <source>
        <dbReference type="PROSITE" id="PS50932"/>
    </source>
</evidence>
<dbReference type="Gene3D" id="3.40.50.2300">
    <property type="match status" value="2"/>
</dbReference>
<dbReference type="EMBL" id="QRZM01000003">
    <property type="protein sequence ID" value="RGV76771.1"/>
    <property type="molecule type" value="Genomic_DNA"/>
</dbReference>
<dbReference type="InterPro" id="IPR000843">
    <property type="entry name" value="HTH_LacI"/>
</dbReference>
<dbReference type="PANTHER" id="PTHR30146">
    <property type="entry name" value="LACI-RELATED TRANSCRIPTIONAL REPRESSOR"/>
    <property type="match status" value="1"/>
</dbReference>
<sequence length="346" mass="39065">MTNREIAQKLGISPAALSLIINHKPGVSDSTRDRVLTELQEMGCDNLIKKAPAVPSNNLCFIIYKRHGEVLDLHPFFLLLMESIETRARSYGYNILLCNLDKRKSMEPQLAHLEELDCQGAIVFATEMEDEDMELLQELPIPMVALDNDFSRLSCNSVSINNQMGTFQAVEYLVRMGHRRIGYLKSLIRINSFKERQIGYEDALTHFGLSFSDGHILNVHYSEEESYRDIRQFFESHPSYDIPDAFVCDDDTMASGALRAFSEHGYKVPGDISIIGFNDRPNCEVTTPPLTSINVSKQGLAGESVDELMRMIQNPDKSTQESRSRKIRIGTKLTVRESVSPPSKNV</sequence>
<dbReference type="InterPro" id="IPR028082">
    <property type="entry name" value="Peripla_BP_I"/>
</dbReference>
<dbReference type="CDD" id="cd01392">
    <property type="entry name" value="HTH_LacI"/>
    <property type="match status" value="1"/>
</dbReference>
<proteinExistence type="predicted"/>
<evidence type="ECO:0000313" key="6">
    <source>
        <dbReference type="EMBL" id="RGV76771.1"/>
    </source>
</evidence>
<dbReference type="Proteomes" id="UP000284543">
    <property type="component" value="Unassembled WGS sequence"/>
</dbReference>
<evidence type="ECO:0000256" key="4">
    <source>
        <dbReference type="SAM" id="MobiDB-lite"/>
    </source>
</evidence>
<dbReference type="PROSITE" id="PS50932">
    <property type="entry name" value="HTH_LACI_2"/>
    <property type="match status" value="1"/>
</dbReference>
<keyword evidence="3" id="KW-0804">Transcription</keyword>
<evidence type="ECO:0000256" key="3">
    <source>
        <dbReference type="ARBA" id="ARBA00023163"/>
    </source>
</evidence>
<evidence type="ECO:0000256" key="1">
    <source>
        <dbReference type="ARBA" id="ARBA00023015"/>
    </source>
</evidence>
<gene>
    <name evidence="6" type="ORF">DWW02_09420</name>
</gene>
<dbReference type="Gene3D" id="1.10.260.40">
    <property type="entry name" value="lambda repressor-like DNA-binding domains"/>
    <property type="match status" value="1"/>
</dbReference>
<evidence type="ECO:0000256" key="2">
    <source>
        <dbReference type="ARBA" id="ARBA00023125"/>
    </source>
</evidence>
<dbReference type="RefSeq" id="WP_118018430.1">
    <property type="nucleotide sequence ID" value="NZ_CAUHGS010000005.1"/>
</dbReference>
<dbReference type="SUPFAM" id="SSF47413">
    <property type="entry name" value="lambda repressor-like DNA-binding domains"/>
    <property type="match status" value="1"/>
</dbReference>
<protein>
    <submittedName>
        <fullName evidence="6">LacI family transcriptional regulator</fullName>
    </submittedName>
</protein>
<accession>A0A412Z9K4</accession>
<dbReference type="AlphaFoldDB" id="A0A412Z9K4"/>
<comment type="caution">
    <text evidence="6">The sequence shown here is derived from an EMBL/GenBank/DDBJ whole genome shotgun (WGS) entry which is preliminary data.</text>
</comment>
<dbReference type="GO" id="GO:0003700">
    <property type="term" value="F:DNA-binding transcription factor activity"/>
    <property type="evidence" value="ECO:0007669"/>
    <property type="project" value="TreeGrafter"/>
</dbReference>
<dbReference type="SMART" id="SM00354">
    <property type="entry name" value="HTH_LACI"/>
    <property type="match status" value="1"/>
</dbReference>
<name>A0A412Z9K4_9FIRM</name>